<accession>A0A7S3ESI6</accession>
<feature type="region of interest" description="Disordered" evidence="2">
    <location>
        <begin position="12"/>
        <end position="112"/>
    </location>
</feature>
<dbReference type="SUPFAM" id="SSF57850">
    <property type="entry name" value="RING/U-box"/>
    <property type="match status" value="1"/>
</dbReference>
<keyword evidence="1" id="KW-0863">Zinc-finger</keyword>
<name>A0A7S3ESI6_9EUKA</name>
<gene>
    <name evidence="4" type="ORF">HERI1096_LOCUS3456</name>
</gene>
<dbReference type="GO" id="GO:0061630">
    <property type="term" value="F:ubiquitin protein ligase activity"/>
    <property type="evidence" value="ECO:0007669"/>
    <property type="project" value="TreeGrafter"/>
</dbReference>
<dbReference type="GO" id="GO:0006511">
    <property type="term" value="P:ubiquitin-dependent protein catabolic process"/>
    <property type="evidence" value="ECO:0007669"/>
    <property type="project" value="TreeGrafter"/>
</dbReference>
<dbReference type="PANTHER" id="PTHR22765:SF434">
    <property type="entry name" value="GB|AAD18119.1-RELATED"/>
    <property type="match status" value="1"/>
</dbReference>
<feature type="compositionally biased region" description="Polar residues" evidence="2">
    <location>
        <begin position="95"/>
        <end position="105"/>
    </location>
</feature>
<dbReference type="InterPro" id="IPR001841">
    <property type="entry name" value="Znf_RING"/>
</dbReference>
<dbReference type="InterPro" id="IPR051826">
    <property type="entry name" value="E3_ubiquitin-ligase_domain"/>
</dbReference>
<dbReference type="PANTHER" id="PTHR22765">
    <property type="entry name" value="RING FINGER AND PROTEASE ASSOCIATED DOMAIN-CONTAINING"/>
    <property type="match status" value="1"/>
</dbReference>
<feature type="domain" description="RING-type" evidence="3">
    <location>
        <begin position="191"/>
        <end position="235"/>
    </location>
</feature>
<feature type="compositionally biased region" description="Polar residues" evidence="2">
    <location>
        <begin position="32"/>
        <end position="67"/>
    </location>
</feature>
<sequence>MEHVAMHYAQIYNQSGASRSATPRPTPRRVQSRNMRPSSTGTAANSNRQNVNGCNLGHSTTHAGSAGTTRRTQAAPTRPRATPRTRTQTRVRTQSQTERAQTPNRARTPRAHAPVVPPLSERAADLPRQLGVGIDTWRELVALEGREIDMNRDYDLLARLHARATMKVFTREEIDDAMPVLTLRVSLLDQCVVCMGELNEGDSVRVLPCVASHVYHADCIAQWLCSSSTCCPVDREDLRSTLRASRAC</sequence>
<dbReference type="Gene3D" id="3.30.40.10">
    <property type="entry name" value="Zinc/RING finger domain, C3HC4 (zinc finger)"/>
    <property type="match status" value="1"/>
</dbReference>
<evidence type="ECO:0000259" key="3">
    <source>
        <dbReference type="PROSITE" id="PS50089"/>
    </source>
</evidence>
<keyword evidence="1" id="KW-0862">Zinc</keyword>
<dbReference type="AlphaFoldDB" id="A0A7S3ESI6"/>
<dbReference type="Pfam" id="PF13639">
    <property type="entry name" value="zf-RING_2"/>
    <property type="match status" value="1"/>
</dbReference>
<reference evidence="4" key="1">
    <citation type="submission" date="2021-01" db="EMBL/GenBank/DDBJ databases">
        <authorList>
            <person name="Corre E."/>
            <person name="Pelletier E."/>
            <person name="Niang G."/>
            <person name="Scheremetjew M."/>
            <person name="Finn R."/>
            <person name="Kale V."/>
            <person name="Holt S."/>
            <person name="Cochrane G."/>
            <person name="Meng A."/>
            <person name="Brown T."/>
            <person name="Cohen L."/>
        </authorList>
    </citation>
    <scope>NUCLEOTIDE SEQUENCE</scope>
    <source>
        <strain evidence="4">CCMP281</strain>
    </source>
</reference>
<proteinExistence type="predicted"/>
<evidence type="ECO:0000256" key="2">
    <source>
        <dbReference type="SAM" id="MobiDB-lite"/>
    </source>
</evidence>
<dbReference type="InterPro" id="IPR013083">
    <property type="entry name" value="Znf_RING/FYVE/PHD"/>
</dbReference>
<dbReference type="GO" id="GO:0008270">
    <property type="term" value="F:zinc ion binding"/>
    <property type="evidence" value="ECO:0007669"/>
    <property type="project" value="UniProtKB-KW"/>
</dbReference>
<dbReference type="PROSITE" id="PS50089">
    <property type="entry name" value="ZF_RING_2"/>
    <property type="match status" value="1"/>
</dbReference>
<evidence type="ECO:0000256" key="1">
    <source>
        <dbReference type="PROSITE-ProRule" id="PRU00175"/>
    </source>
</evidence>
<keyword evidence="1" id="KW-0479">Metal-binding</keyword>
<organism evidence="4">
    <name type="scientific">Haptolina ericina</name>
    <dbReference type="NCBI Taxonomy" id="156174"/>
    <lineage>
        <taxon>Eukaryota</taxon>
        <taxon>Haptista</taxon>
        <taxon>Haptophyta</taxon>
        <taxon>Prymnesiophyceae</taxon>
        <taxon>Prymnesiales</taxon>
        <taxon>Prymnesiaceae</taxon>
        <taxon>Haptolina</taxon>
    </lineage>
</organism>
<feature type="compositionally biased region" description="Low complexity" evidence="2">
    <location>
        <begin position="68"/>
        <end position="80"/>
    </location>
</feature>
<evidence type="ECO:0000313" key="4">
    <source>
        <dbReference type="EMBL" id="CAE0102798.1"/>
    </source>
</evidence>
<protein>
    <recommendedName>
        <fullName evidence="3">RING-type domain-containing protein</fullName>
    </recommendedName>
</protein>
<dbReference type="EMBL" id="HBHX01006320">
    <property type="protein sequence ID" value="CAE0102798.1"/>
    <property type="molecule type" value="Transcribed_RNA"/>
</dbReference>